<protein>
    <submittedName>
        <fullName evidence="1">Uncharacterized protein</fullName>
    </submittedName>
</protein>
<keyword evidence="2" id="KW-1185">Reference proteome</keyword>
<accession>A0AAE1PST6</accession>
<gene>
    <name evidence="1" type="ORF">Pmani_014829</name>
</gene>
<dbReference type="AlphaFoldDB" id="A0AAE1PST6"/>
<dbReference type="Proteomes" id="UP001292094">
    <property type="component" value="Unassembled WGS sequence"/>
</dbReference>
<proteinExistence type="predicted"/>
<comment type="caution">
    <text evidence="1">The sequence shown here is derived from an EMBL/GenBank/DDBJ whole genome shotgun (WGS) entry which is preliminary data.</text>
</comment>
<evidence type="ECO:0000313" key="2">
    <source>
        <dbReference type="Proteomes" id="UP001292094"/>
    </source>
</evidence>
<dbReference type="EMBL" id="JAWZYT010001263">
    <property type="protein sequence ID" value="KAK4313843.1"/>
    <property type="molecule type" value="Genomic_DNA"/>
</dbReference>
<reference evidence="1" key="1">
    <citation type="submission" date="2023-11" db="EMBL/GenBank/DDBJ databases">
        <title>Genome assemblies of two species of porcelain crab, Petrolisthes cinctipes and Petrolisthes manimaculis (Anomura: Porcellanidae).</title>
        <authorList>
            <person name="Angst P."/>
        </authorList>
    </citation>
    <scope>NUCLEOTIDE SEQUENCE</scope>
    <source>
        <strain evidence="1">PB745_02</strain>
        <tissue evidence="1">Gill</tissue>
    </source>
</reference>
<sequence length="182" mass="20501">MWQTKQQEGAYISRIAALPRLSQEQQHLRLPTGTSGVTTIKGGVQMHGDVDHLACIWETPRPAICSGSSGWPKTPPPLHLGSSLRAAFSGGYRSRSQRFASIKHRHTFQQKWTSPDYPPTAVTLEHMESTRSHLTSTPGISITFSDNDYARILAEFPDIMTRQFTTDNPKHGVKHHIWRDME</sequence>
<organism evidence="1 2">
    <name type="scientific">Petrolisthes manimaculis</name>
    <dbReference type="NCBI Taxonomy" id="1843537"/>
    <lineage>
        <taxon>Eukaryota</taxon>
        <taxon>Metazoa</taxon>
        <taxon>Ecdysozoa</taxon>
        <taxon>Arthropoda</taxon>
        <taxon>Crustacea</taxon>
        <taxon>Multicrustacea</taxon>
        <taxon>Malacostraca</taxon>
        <taxon>Eumalacostraca</taxon>
        <taxon>Eucarida</taxon>
        <taxon>Decapoda</taxon>
        <taxon>Pleocyemata</taxon>
        <taxon>Anomura</taxon>
        <taxon>Galatheoidea</taxon>
        <taxon>Porcellanidae</taxon>
        <taxon>Petrolisthes</taxon>
    </lineage>
</organism>
<evidence type="ECO:0000313" key="1">
    <source>
        <dbReference type="EMBL" id="KAK4313843.1"/>
    </source>
</evidence>
<name>A0AAE1PST6_9EUCA</name>